<dbReference type="Proteomes" id="UP000631653">
    <property type="component" value="Unassembled WGS sequence"/>
</dbReference>
<evidence type="ECO:0000256" key="1">
    <source>
        <dbReference type="ARBA" id="ARBA00006512"/>
    </source>
</evidence>
<feature type="coiled-coil region" evidence="4">
    <location>
        <begin position="299"/>
        <end position="337"/>
    </location>
</feature>
<accession>A0ABX0K3S7</accession>
<evidence type="ECO:0000313" key="7">
    <source>
        <dbReference type="Proteomes" id="UP000631653"/>
    </source>
</evidence>
<dbReference type="PANTHER" id="PTHR30121">
    <property type="entry name" value="UNCHARACTERIZED PROTEIN YJGR-RELATED"/>
    <property type="match status" value="1"/>
</dbReference>
<protein>
    <recommendedName>
        <fullName evidence="5">CagE TrbE VirB component of type IV transporter system central domain-containing protein</fullName>
    </recommendedName>
</protein>
<organism evidence="6 7">
    <name type="scientific">Acetobacter conturbans</name>
    <dbReference type="NCBI Taxonomy" id="1737472"/>
    <lineage>
        <taxon>Bacteria</taxon>
        <taxon>Pseudomonadati</taxon>
        <taxon>Pseudomonadota</taxon>
        <taxon>Alphaproteobacteria</taxon>
        <taxon>Acetobacterales</taxon>
        <taxon>Acetobacteraceae</taxon>
        <taxon>Acetobacter</taxon>
    </lineage>
</organism>
<reference evidence="6 7" key="1">
    <citation type="journal article" date="2020" name="Int. J. Syst. Evol. Microbiol.">
        <title>Novel acetic acid bacteria from cider fermentations: Acetobacter conturbans sp. nov. and Acetobacter fallax sp. nov.</title>
        <authorList>
            <person name="Sombolestani A.S."/>
            <person name="Cleenwerck I."/>
            <person name="Cnockaert M."/>
            <person name="Borremans W."/>
            <person name="Wieme A.D."/>
            <person name="De Vuyst L."/>
            <person name="Vandamme P."/>
        </authorList>
    </citation>
    <scope>NUCLEOTIDE SEQUENCE [LARGE SCALE GENOMIC DNA]</scope>
    <source>
        <strain evidence="6 7">LMG 1627</strain>
    </source>
</reference>
<evidence type="ECO:0000256" key="4">
    <source>
        <dbReference type="SAM" id="Coils"/>
    </source>
</evidence>
<keyword evidence="7" id="KW-1185">Reference proteome</keyword>
<evidence type="ECO:0000256" key="2">
    <source>
        <dbReference type="ARBA" id="ARBA00022741"/>
    </source>
</evidence>
<dbReference type="Gene3D" id="3.40.50.300">
    <property type="entry name" value="P-loop containing nucleotide triphosphate hydrolases"/>
    <property type="match status" value="1"/>
</dbReference>
<dbReference type="EMBL" id="WOSY01000020">
    <property type="protein sequence ID" value="NHN89862.1"/>
    <property type="molecule type" value="Genomic_DNA"/>
</dbReference>
<comment type="caution">
    <text evidence="6">The sequence shown here is derived from an EMBL/GenBank/DDBJ whole genome shotgun (WGS) entry which is preliminary data.</text>
</comment>
<proteinExistence type="inferred from homology"/>
<keyword evidence="4" id="KW-0175">Coiled coil</keyword>
<keyword evidence="2" id="KW-0547">Nucleotide-binding</keyword>
<dbReference type="InterPro" id="IPR027417">
    <property type="entry name" value="P-loop_NTPase"/>
</dbReference>
<feature type="domain" description="CagE TrbE VirB component of type IV transporter system central" evidence="5">
    <location>
        <begin position="195"/>
        <end position="400"/>
    </location>
</feature>
<evidence type="ECO:0000313" key="6">
    <source>
        <dbReference type="EMBL" id="NHN89862.1"/>
    </source>
</evidence>
<dbReference type="Pfam" id="PF03135">
    <property type="entry name" value="CagE_TrbE_VirB"/>
    <property type="match status" value="1"/>
</dbReference>
<dbReference type="InterPro" id="IPR051162">
    <property type="entry name" value="T4SS_component"/>
</dbReference>
<dbReference type="SUPFAM" id="SSF52540">
    <property type="entry name" value="P-loop containing nucleoside triphosphate hydrolases"/>
    <property type="match status" value="1"/>
</dbReference>
<evidence type="ECO:0000259" key="5">
    <source>
        <dbReference type="Pfam" id="PF03135"/>
    </source>
</evidence>
<comment type="similarity">
    <text evidence="1">Belongs to the TrbE/VirB4 family.</text>
</comment>
<gene>
    <name evidence="6" type="ORF">GOB81_14740</name>
</gene>
<dbReference type="PANTHER" id="PTHR30121:SF12">
    <property type="entry name" value="TYPE IV SECRETION SYSTEM PROTEIN CAGE"/>
    <property type="match status" value="1"/>
</dbReference>
<dbReference type="CDD" id="cd01127">
    <property type="entry name" value="TrwB_TraG_TraD_VirD4"/>
    <property type="match status" value="1"/>
</dbReference>
<name>A0ABX0K3S7_9PROT</name>
<keyword evidence="3" id="KW-0067">ATP-binding</keyword>
<dbReference type="InterPro" id="IPR018145">
    <property type="entry name" value="CagE_TrbE_VirB_cntrl_dom"/>
</dbReference>
<sequence length="841" mass="93401">MHTGQRGGAKSCPCFPRNPMLGRGTRMTKLASQYLPQIGYWNEQTGIMQDGSLFAMLHVTGFASDLASAIGLTNMRNAINMAIIGVSAPGVEIWHHFVRAEHQVPTDLPPCRTWFGQRLDAAYRECMVDDLYRNDLFLTILVKPDFQPFTQLKAFLTGAKKPAANLPSADDNFLQDFEEIVARVSGQLMGFGVRRLGIQTAENGIQYQEIAEALYYIMHGYSRRIPMTAGASRMGRQIMTSQPEFGHNAYALRSDLGDVYASLLSFFDYPKTVSPVLFDGLLRAPFGFTMTNSFCCVQRSQALDKLDRLRRKRMSSQDKATKATEDLNREMNELADREHVRGSHHFSLSVRGRNMEEMDRGVGRAVNLCGGLGITLVRENEALKAAFFAQSPGNAHLRPRPGGINSRNFASFASLHNVPYGRPSSRWGAPVIMLRSSADTEYAMHMQAQGPHARPGEDVANMLIFGGIGSGKTTLMGLLLTAQDRLDVQRVVIDKDKGLAPCVEANGGEYLVLPSGVDTGIAPLRVAQNNPDWVSHLQKLFIDLIKSGSPYELSPAEDQLLQRAIEMQISMPPENRSIGGIAAMLGQRDTTGAAARLRRWCRGERLGWVFDGHFDRLSGDKMLTGFDTTDLLNAGSAKEVATPLLRHIFYRTNQYADGTPLEFLIDEFWQAGGVDVFTETVQDKSKTGRKREISMVLATQSPRDAVASPIGYTLKEQYPTKIFFGDAEASFMDLCGDDEKNPHIPHLGLTLAEYNAVTQMLPHMRHAFLMKRPGASVVLRNDMRKALAQVAVLSGRDSTYGLMRELQEQYGTAPEQWVPHFERLAPTLAKEPKKRERKEAA</sequence>
<evidence type="ECO:0000256" key="3">
    <source>
        <dbReference type="ARBA" id="ARBA00022840"/>
    </source>
</evidence>
<dbReference type="RefSeq" id="WP_173571162.1">
    <property type="nucleotide sequence ID" value="NZ_WOSY01000020.1"/>
</dbReference>